<accession>A0A2N1M811</accession>
<comment type="caution">
    <text evidence="1">The sequence shown here is derived from an EMBL/GenBank/DDBJ whole genome shotgun (WGS) entry which is preliminary data.</text>
</comment>
<reference evidence="1 2" key="2">
    <citation type="submission" date="2017-10" db="EMBL/GenBank/DDBJ databases">
        <title>Extensive intraspecific genome diversity in a model arbuscular mycorrhizal fungus.</title>
        <authorList>
            <person name="Chen E.C.H."/>
            <person name="Morin E."/>
            <person name="Baudet D."/>
            <person name="Noel J."/>
            <person name="Ndikumana S."/>
            <person name="Charron P."/>
            <person name="St-Onge C."/>
            <person name="Giorgi J."/>
            <person name="Grigoriev I.V."/>
            <person name="Roux C."/>
            <person name="Martin F.M."/>
            <person name="Corradi N."/>
        </authorList>
    </citation>
    <scope>NUCLEOTIDE SEQUENCE [LARGE SCALE GENOMIC DNA]</scope>
    <source>
        <strain evidence="1 2">C2</strain>
    </source>
</reference>
<organism evidence="1 2">
    <name type="scientific">Rhizophagus irregularis</name>
    <dbReference type="NCBI Taxonomy" id="588596"/>
    <lineage>
        <taxon>Eukaryota</taxon>
        <taxon>Fungi</taxon>
        <taxon>Fungi incertae sedis</taxon>
        <taxon>Mucoromycota</taxon>
        <taxon>Glomeromycotina</taxon>
        <taxon>Glomeromycetes</taxon>
        <taxon>Glomerales</taxon>
        <taxon>Glomeraceae</taxon>
        <taxon>Rhizophagus</taxon>
    </lineage>
</organism>
<sequence length="68" mass="8020">MKRSYEKVKLKFSYDSENITDEFINKVESFLLAGQCYGISKTPGTTDYIFVFPDYYFRKHCKKCVGIK</sequence>
<name>A0A2N1M811_9GLOM</name>
<protein>
    <submittedName>
        <fullName evidence="1">Uncharacterized protein</fullName>
    </submittedName>
</protein>
<dbReference type="VEuPathDB" id="FungiDB:FUN_003172"/>
<dbReference type="Proteomes" id="UP000233469">
    <property type="component" value="Unassembled WGS sequence"/>
</dbReference>
<gene>
    <name evidence="1" type="ORF">RhiirC2_797482</name>
</gene>
<dbReference type="EMBL" id="LLXL01004123">
    <property type="protein sequence ID" value="PKK57752.1"/>
    <property type="molecule type" value="Genomic_DNA"/>
</dbReference>
<proteinExistence type="predicted"/>
<evidence type="ECO:0000313" key="1">
    <source>
        <dbReference type="EMBL" id="PKK57752.1"/>
    </source>
</evidence>
<reference evidence="1 2" key="1">
    <citation type="submission" date="2016-04" db="EMBL/GenBank/DDBJ databases">
        <title>Genome analyses suggest a sexual origin of heterokaryosis in a supposedly ancient asexual fungus.</title>
        <authorList>
            <person name="Ropars J."/>
            <person name="Sedzielewska K."/>
            <person name="Noel J."/>
            <person name="Charron P."/>
            <person name="Farinelli L."/>
            <person name="Marton T."/>
            <person name="Kruger M."/>
            <person name="Pelin A."/>
            <person name="Brachmann A."/>
            <person name="Corradi N."/>
        </authorList>
    </citation>
    <scope>NUCLEOTIDE SEQUENCE [LARGE SCALE GENOMIC DNA]</scope>
    <source>
        <strain evidence="1 2">C2</strain>
    </source>
</reference>
<dbReference type="AlphaFoldDB" id="A0A2N1M811"/>
<evidence type="ECO:0000313" key="2">
    <source>
        <dbReference type="Proteomes" id="UP000233469"/>
    </source>
</evidence>